<proteinExistence type="predicted"/>
<evidence type="ECO:0000313" key="1">
    <source>
        <dbReference type="EMBL" id="CAE7252410.1"/>
    </source>
</evidence>
<sequence>APGLVEFWFRYYSEHLGVDVIYVYDLDGSFEHLPLVEELRAQGRLAYENSFADIPPLKDVFNLEGYKTSTTHMVQALVQHHCWQQARETADWVISLNHGWDMFLFSPAGRTLKDLLEELPPDQVTNILGVRYGDPNDAKPAEARGILEVWVPSPFVRFPYHNDPVVRPEKHGSTKEFVIIAKPSLIDDVALSTLIVRHEAPLHSNLLKSPFPCPSGQFREFAGPMMQESHWMDPARWRANHYVQALGGRRTLYDGEESFPVLRNFSMFDDAAVELGYQLERSWAG</sequence>
<protein>
    <submittedName>
        <fullName evidence="1">Uncharacterized protein</fullName>
    </submittedName>
</protein>
<name>A0A812LUC7_SYMPI</name>
<organism evidence="1 2">
    <name type="scientific">Symbiodinium pilosum</name>
    <name type="common">Dinoflagellate</name>
    <dbReference type="NCBI Taxonomy" id="2952"/>
    <lineage>
        <taxon>Eukaryota</taxon>
        <taxon>Sar</taxon>
        <taxon>Alveolata</taxon>
        <taxon>Dinophyceae</taxon>
        <taxon>Suessiales</taxon>
        <taxon>Symbiodiniaceae</taxon>
        <taxon>Symbiodinium</taxon>
    </lineage>
</organism>
<reference evidence="1" key="1">
    <citation type="submission" date="2021-02" db="EMBL/GenBank/DDBJ databases">
        <authorList>
            <person name="Dougan E. K."/>
            <person name="Rhodes N."/>
            <person name="Thang M."/>
            <person name="Chan C."/>
        </authorList>
    </citation>
    <scope>NUCLEOTIDE SEQUENCE</scope>
</reference>
<gene>
    <name evidence="1" type="ORF">SPIL2461_LOCUS4925</name>
</gene>
<comment type="caution">
    <text evidence="1">The sequence shown here is derived from an EMBL/GenBank/DDBJ whole genome shotgun (WGS) entry which is preliminary data.</text>
</comment>
<dbReference type="EMBL" id="CAJNIZ010006737">
    <property type="protein sequence ID" value="CAE7252410.1"/>
    <property type="molecule type" value="Genomic_DNA"/>
</dbReference>
<dbReference type="AlphaFoldDB" id="A0A812LUC7"/>
<dbReference type="Proteomes" id="UP000649617">
    <property type="component" value="Unassembled WGS sequence"/>
</dbReference>
<dbReference type="OrthoDB" id="417496at2759"/>
<evidence type="ECO:0000313" key="2">
    <source>
        <dbReference type="Proteomes" id="UP000649617"/>
    </source>
</evidence>
<keyword evidence="2" id="KW-1185">Reference proteome</keyword>
<accession>A0A812LUC7</accession>
<feature type="non-terminal residue" evidence="1">
    <location>
        <position position="1"/>
    </location>
</feature>